<accession>A0A5C3Q6S8</accession>
<proteinExistence type="predicted"/>
<protein>
    <recommendedName>
        <fullName evidence="3">Aldehyde dehydrogenase domain-containing protein</fullName>
    </recommendedName>
</protein>
<dbReference type="OrthoDB" id="310895at2759"/>
<name>A0A5C3Q6S8_9AGAR</name>
<dbReference type="Proteomes" id="UP000305067">
    <property type="component" value="Unassembled WGS sequence"/>
</dbReference>
<dbReference type="EMBL" id="ML178845">
    <property type="protein sequence ID" value="TFK97702.1"/>
    <property type="molecule type" value="Genomic_DNA"/>
</dbReference>
<organism evidence="1 2">
    <name type="scientific">Pterulicium gracile</name>
    <dbReference type="NCBI Taxonomy" id="1884261"/>
    <lineage>
        <taxon>Eukaryota</taxon>
        <taxon>Fungi</taxon>
        <taxon>Dikarya</taxon>
        <taxon>Basidiomycota</taxon>
        <taxon>Agaricomycotina</taxon>
        <taxon>Agaricomycetes</taxon>
        <taxon>Agaricomycetidae</taxon>
        <taxon>Agaricales</taxon>
        <taxon>Pleurotineae</taxon>
        <taxon>Pterulaceae</taxon>
        <taxon>Pterulicium</taxon>
    </lineage>
</organism>
<evidence type="ECO:0008006" key="3">
    <source>
        <dbReference type="Google" id="ProtNLM"/>
    </source>
</evidence>
<sequence length="77" mass="8249">MPFGGYKQSGVGREIGLGALLAWKQGSSIVLSIVDAEGYLLMRGADKKRVCEVGLSGGGGVGRCWSEDWAVSWFHFL</sequence>
<evidence type="ECO:0000313" key="2">
    <source>
        <dbReference type="Proteomes" id="UP000305067"/>
    </source>
</evidence>
<gene>
    <name evidence="1" type="ORF">BDV98DRAFT_574055</name>
</gene>
<dbReference type="AlphaFoldDB" id="A0A5C3Q6S8"/>
<keyword evidence="2" id="KW-1185">Reference proteome</keyword>
<reference evidence="1 2" key="1">
    <citation type="journal article" date="2019" name="Nat. Ecol. Evol.">
        <title>Megaphylogeny resolves global patterns of mushroom evolution.</title>
        <authorList>
            <person name="Varga T."/>
            <person name="Krizsan K."/>
            <person name="Foldi C."/>
            <person name="Dima B."/>
            <person name="Sanchez-Garcia M."/>
            <person name="Sanchez-Ramirez S."/>
            <person name="Szollosi G.J."/>
            <person name="Szarkandi J.G."/>
            <person name="Papp V."/>
            <person name="Albert L."/>
            <person name="Andreopoulos W."/>
            <person name="Angelini C."/>
            <person name="Antonin V."/>
            <person name="Barry K.W."/>
            <person name="Bougher N.L."/>
            <person name="Buchanan P."/>
            <person name="Buyck B."/>
            <person name="Bense V."/>
            <person name="Catcheside P."/>
            <person name="Chovatia M."/>
            <person name="Cooper J."/>
            <person name="Damon W."/>
            <person name="Desjardin D."/>
            <person name="Finy P."/>
            <person name="Geml J."/>
            <person name="Haridas S."/>
            <person name="Hughes K."/>
            <person name="Justo A."/>
            <person name="Karasinski D."/>
            <person name="Kautmanova I."/>
            <person name="Kiss B."/>
            <person name="Kocsube S."/>
            <person name="Kotiranta H."/>
            <person name="LaButti K.M."/>
            <person name="Lechner B.E."/>
            <person name="Liimatainen K."/>
            <person name="Lipzen A."/>
            <person name="Lukacs Z."/>
            <person name="Mihaltcheva S."/>
            <person name="Morgado L.N."/>
            <person name="Niskanen T."/>
            <person name="Noordeloos M.E."/>
            <person name="Ohm R.A."/>
            <person name="Ortiz-Santana B."/>
            <person name="Ovrebo C."/>
            <person name="Racz N."/>
            <person name="Riley R."/>
            <person name="Savchenko A."/>
            <person name="Shiryaev A."/>
            <person name="Soop K."/>
            <person name="Spirin V."/>
            <person name="Szebenyi C."/>
            <person name="Tomsovsky M."/>
            <person name="Tulloss R.E."/>
            <person name="Uehling J."/>
            <person name="Grigoriev I.V."/>
            <person name="Vagvolgyi C."/>
            <person name="Papp T."/>
            <person name="Martin F.M."/>
            <person name="Miettinen O."/>
            <person name="Hibbett D.S."/>
            <person name="Nagy L.G."/>
        </authorList>
    </citation>
    <scope>NUCLEOTIDE SEQUENCE [LARGE SCALE GENOMIC DNA]</scope>
    <source>
        <strain evidence="1 2">CBS 309.79</strain>
    </source>
</reference>
<evidence type="ECO:0000313" key="1">
    <source>
        <dbReference type="EMBL" id="TFK97702.1"/>
    </source>
</evidence>